<dbReference type="Pfam" id="PF05331">
    <property type="entry name" value="DUF742"/>
    <property type="match status" value="1"/>
</dbReference>
<gene>
    <name evidence="1" type="ORF">AQJ46_41740</name>
</gene>
<dbReference type="STRING" id="58343.AQJ46_41740"/>
<comment type="caution">
    <text evidence="1">The sequence shown here is derived from an EMBL/GenBank/DDBJ whole genome shotgun (WGS) entry which is preliminary data.</text>
</comment>
<dbReference type="InterPro" id="IPR007995">
    <property type="entry name" value="DUF742"/>
</dbReference>
<name>A0A101RNH6_9ACTN</name>
<organism evidence="1 2">
    <name type="scientific">Streptomyces canus</name>
    <dbReference type="NCBI Taxonomy" id="58343"/>
    <lineage>
        <taxon>Bacteria</taxon>
        <taxon>Bacillati</taxon>
        <taxon>Actinomycetota</taxon>
        <taxon>Actinomycetes</taxon>
        <taxon>Kitasatosporales</taxon>
        <taxon>Streptomycetaceae</taxon>
        <taxon>Streptomyces</taxon>
        <taxon>Streptomyces aurantiacus group</taxon>
    </lineage>
</organism>
<evidence type="ECO:0000313" key="1">
    <source>
        <dbReference type="EMBL" id="KUN58803.1"/>
    </source>
</evidence>
<accession>A0A101RNH6</accession>
<reference evidence="1 2" key="1">
    <citation type="submission" date="2015-10" db="EMBL/GenBank/DDBJ databases">
        <title>Draft genome sequence of Streptomyces canus DSM 40017, type strain for the species Streptomyces canus.</title>
        <authorList>
            <person name="Ruckert C."/>
            <person name="Winkler A."/>
            <person name="Kalinowski J."/>
            <person name="Kampfer P."/>
            <person name="Glaeser S."/>
        </authorList>
    </citation>
    <scope>NUCLEOTIDE SEQUENCE [LARGE SCALE GENOMIC DNA]</scope>
    <source>
        <strain evidence="1 2">DSM 40017</strain>
    </source>
</reference>
<dbReference type="AlphaFoldDB" id="A0A101RNH6"/>
<protein>
    <submittedName>
        <fullName evidence="1">Uncharacterized protein</fullName>
    </submittedName>
</protein>
<dbReference type="Proteomes" id="UP000053669">
    <property type="component" value="Unassembled WGS sequence"/>
</dbReference>
<evidence type="ECO:0000313" key="2">
    <source>
        <dbReference type="Proteomes" id="UP000053669"/>
    </source>
</evidence>
<sequence length="79" mass="8518">MCRAESVTVGDVVVGVPYPLLVARILISDLIDKGALTHRLTVLLDEAPEPDFLRRLSRALHKMDVPDSPAADGRSGHAC</sequence>
<dbReference type="EMBL" id="LMWU01000055">
    <property type="protein sequence ID" value="KUN58803.1"/>
    <property type="molecule type" value="Genomic_DNA"/>
</dbReference>
<proteinExistence type="predicted"/>